<dbReference type="SUPFAM" id="SSF50494">
    <property type="entry name" value="Trypsin-like serine proteases"/>
    <property type="match status" value="1"/>
</dbReference>
<comment type="caution">
    <text evidence="5">The sequence shown here is derived from an EMBL/GenBank/DDBJ whole genome shotgun (WGS) entry which is preliminary data.</text>
</comment>
<keyword evidence="3" id="KW-0732">Signal</keyword>
<evidence type="ECO:0000256" key="3">
    <source>
        <dbReference type="SAM" id="SignalP"/>
    </source>
</evidence>
<evidence type="ECO:0000313" key="6">
    <source>
        <dbReference type="Proteomes" id="UP001151699"/>
    </source>
</evidence>
<comment type="similarity">
    <text evidence="2">Belongs to the peptidase S1 family. CLIP subfamily.</text>
</comment>
<dbReference type="PANTHER" id="PTHR24252:SF11">
    <property type="entry name" value="ATRIAL NATRIURETIC PEPTIDE-CONVERTING ENZYME ISOFORM X1"/>
    <property type="match status" value="1"/>
</dbReference>
<dbReference type="InterPro" id="IPR001254">
    <property type="entry name" value="Trypsin_dom"/>
</dbReference>
<feature type="domain" description="Peptidase S1" evidence="4">
    <location>
        <begin position="72"/>
        <end position="302"/>
    </location>
</feature>
<evidence type="ECO:0000313" key="5">
    <source>
        <dbReference type="EMBL" id="KAJ6641016.1"/>
    </source>
</evidence>
<evidence type="ECO:0000256" key="2">
    <source>
        <dbReference type="ARBA" id="ARBA00024195"/>
    </source>
</evidence>
<dbReference type="SMART" id="SM00020">
    <property type="entry name" value="Tryp_SPc"/>
    <property type="match status" value="1"/>
</dbReference>
<dbReference type="OrthoDB" id="5565075at2759"/>
<dbReference type="InterPro" id="IPR001314">
    <property type="entry name" value="Peptidase_S1A"/>
</dbReference>
<dbReference type="InterPro" id="IPR009003">
    <property type="entry name" value="Peptidase_S1_PA"/>
</dbReference>
<dbReference type="GO" id="GO:0004252">
    <property type="term" value="F:serine-type endopeptidase activity"/>
    <property type="evidence" value="ECO:0007669"/>
    <property type="project" value="InterPro"/>
</dbReference>
<accession>A0A9Q0N197</accession>
<dbReference type="Proteomes" id="UP001151699">
    <property type="component" value="Chromosome B"/>
</dbReference>
<proteinExistence type="inferred from homology"/>
<dbReference type="EMBL" id="WJQU01000002">
    <property type="protein sequence ID" value="KAJ6641016.1"/>
    <property type="molecule type" value="Genomic_DNA"/>
</dbReference>
<dbReference type="Gene3D" id="2.40.10.10">
    <property type="entry name" value="Trypsin-like serine proteases"/>
    <property type="match status" value="1"/>
</dbReference>
<protein>
    <submittedName>
        <fullName evidence="5">Serine protease 2</fullName>
    </submittedName>
</protein>
<gene>
    <name evidence="5" type="ORF">Bhyg_05949</name>
</gene>
<feature type="chain" id="PRO_5040376921" evidence="3">
    <location>
        <begin position="17"/>
        <end position="304"/>
    </location>
</feature>
<keyword evidence="6" id="KW-1185">Reference proteome</keyword>
<dbReference type="CDD" id="cd00190">
    <property type="entry name" value="Tryp_SPc"/>
    <property type="match status" value="1"/>
</dbReference>
<feature type="signal peptide" evidence="3">
    <location>
        <begin position="1"/>
        <end position="16"/>
    </location>
</feature>
<dbReference type="GO" id="GO:0006508">
    <property type="term" value="P:proteolysis"/>
    <property type="evidence" value="ECO:0007669"/>
    <property type="project" value="UniProtKB-KW"/>
</dbReference>
<dbReference type="AlphaFoldDB" id="A0A9Q0N197"/>
<dbReference type="PROSITE" id="PS50240">
    <property type="entry name" value="TRYPSIN_DOM"/>
    <property type="match status" value="1"/>
</dbReference>
<dbReference type="InterPro" id="IPR043504">
    <property type="entry name" value="Peptidase_S1_PA_chymotrypsin"/>
</dbReference>
<keyword evidence="5" id="KW-0378">Hydrolase</keyword>
<dbReference type="PRINTS" id="PR00722">
    <property type="entry name" value="CHYMOTRYPSIN"/>
</dbReference>
<reference evidence="5" key="1">
    <citation type="submission" date="2022-07" db="EMBL/GenBank/DDBJ databases">
        <authorList>
            <person name="Trinca V."/>
            <person name="Uliana J.V.C."/>
            <person name="Torres T.T."/>
            <person name="Ward R.J."/>
            <person name="Monesi N."/>
        </authorList>
    </citation>
    <scope>NUCLEOTIDE SEQUENCE</scope>
    <source>
        <strain evidence="5">HSMRA1968</strain>
        <tissue evidence="5">Whole embryos</tissue>
    </source>
</reference>
<name>A0A9Q0N197_9DIPT</name>
<dbReference type="PANTHER" id="PTHR24252">
    <property type="entry name" value="ACROSIN-RELATED"/>
    <property type="match status" value="1"/>
</dbReference>
<evidence type="ECO:0000256" key="1">
    <source>
        <dbReference type="ARBA" id="ARBA00023157"/>
    </source>
</evidence>
<keyword evidence="1" id="KW-1015">Disulfide bond</keyword>
<evidence type="ECO:0000259" key="4">
    <source>
        <dbReference type="PROSITE" id="PS50240"/>
    </source>
</evidence>
<organism evidence="5 6">
    <name type="scientific">Pseudolycoriella hygida</name>
    <dbReference type="NCBI Taxonomy" id="35572"/>
    <lineage>
        <taxon>Eukaryota</taxon>
        <taxon>Metazoa</taxon>
        <taxon>Ecdysozoa</taxon>
        <taxon>Arthropoda</taxon>
        <taxon>Hexapoda</taxon>
        <taxon>Insecta</taxon>
        <taxon>Pterygota</taxon>
        <taxon>Neoptera</taxon>
        <taxon>Endopterygota</taxon>
        <taxon>Diptera</taxon>
        <taxon>Nematocera</taxon>
        <taxon>Sciaroidea</taxon>
        <taxon>Sciaridae</taxon>
        <taxon>Pseudolycoriella</taxon>
    </lineage>
</organism>
<keyword evidence="5" id="KW-0645">Protease</keyword>
<sequence length="304" mass="33070">MQLLLICLIFTSSAFAEVHISSTIKVDLQPGPVDIDFDSVKSIWEAPHLRHAYERYSPPNAKRPLANPASRIIGGSPAAPGQFPFHVLFIGSDDFGSYWCGASFLSPNWLLNAAHCVVGLQRATVYSIDDLSIGYRWSSSVISAIYAGEYDPYTLFYDIALNKISNPAQFSDYINYIQLPRGNVNNTFTGYNAHVQGFGLMSDSGEVSDVLQYTTLPIISNAECAEVFEINSLIMCASTTSGQSTCSGDSGGGLFVGNVHSHVNREIIGIVSFGAYAGCTLGYPVGFTRVTGFIDWIDFIMANY</sequence>
<dbReference type="Pfam" id="PF00089">
    <property type="entry name" value="Trypsin"/>
    <property type="match status" value="1"/>
</dbReference>